<comment type="similarity">
    <text evidence="2">Belongs to the peptidase C65 family.</text>
</comment>
<sequence length="237" mass="27323">AVDSYDLVSEKYDIALFIEEHGNEPLYQQKLKDLQGRYCAVRRTCADGSCFYRGLGFAYLESLLDKPQDILRFRERVAHSRQELFAAGFHEREFGHHYETFLSLVDATEDDRSVGNLLRAFNNQEVSDSTVWYLRLVTSAFLRTRADFYQPFIEGATCMEDFCAQNVEPMTSVCDHIQITAVTQALDIPLLVEYVDSLDYGTNQHVFPDGSSPCVYMLYKQNHYTVLYKPGVTTKWK</sequence>
<evidence type="ECO:0000256" key="2">
    <source>
        <dbReference type="ARBA" id="ARBA00006579"/>
    </source>
</evidence>
<dbReference type="GO" id="GO:0035871">
    <property type="term" value="P:protein K11-linked deubiquitination"/>
    <property type="evidence" value="ECO:0007669"/>
    <property type="project" value="TreeGrafter"/>
</dbReference>
<organism evidence="9 10">
    <name type="scientific">Engystomops pustulosus</name>
    <name type="common">Tungara frog</name>
    <name type="synonym">Physalaemus pustulosus</name>
    <dbReference type="NCBI Taxonomy" id="76066"/>
    <lineage>
        <taxon>Eukaryota</taxon>
        <taxon>Metazoa</taxon>
        <taxon>Chordata</taxon>
        <taxon>Craniata</taxon>
        <taxon>Vertebrata</taxon>
        <taxon>Euteleostomi</taxon>
        <taxon>Amphibia</taxon>
        <taxon>Batrachia</taxon>
        <taxon>Anura</taxon>
        <taxon>Neobatrachia</taxon>
        <taxon>Hyloidea</taxon>
        <taxon>Leptodactylidae</taxon>
        <taxon>Leiuperinae</taxon>
        <taxon>Engystomops</taxon>
    </lineage>
</organism>
<proteinExistence type="inferred from homology"/>
<dbReference type="InterPro" id="IPR003323">
    <property type="entry name" value="OTU_dom"/>
</dbReference>
<dbReference type="Gene3D" id="1.20.1300.20">
    <property type="entry name" value="Peptidase C65 Otubain, subdomain 2"/>
    <property type="match status" value="1"/>
</dbReference>
<dbReference type="GO" id="GO:0071108">
    <property type="term" value="P:protein K48-linked deubiquitination"/>
    <property type="evidence" value="ECO:0007669"/>
    <property type="project" value="TreeGrafter"/>
</dbReference>
<dbReference type="AlphaFoldDB" id="A0AAV7ASN0"/>
<dbReference type="GO" id="GO:0070536">
    <property type="term" value="P:protein K63-linked deubiquitination"/>
    <property type="evidence" value="ECO:0007669"/>
    <property type="project" value="TreeGrafter"/>
</dbReference>
<reference evidence="9" key="1">
    <citation type="thesis" date="2020" institute="ProQuest LLC" country="789 East Eisenhower Parkway, Ann Arbor, MI, USA">
        <title>Comparative Genomics and Chromosome Evolution.</title>
        <authorList>
            <person name="Mudd A.B."/>
        </authorList>
    </citation>
    <scope>NUCLEOTIDE SEQUENCE</scope>
    <source>
        <strain evidence="9">237g6f4</strain>
        <tissue evidence="9">Blood</tissue>
    </source>
</reference>
<evidence type="ECO:0000313" key="9">
    <source>
        <dbReference type="EMBL" id="KAG8561803.1"/>
    </source>
</evidence>
<dbReference type="InterPro" id="IPR038765">
    <property type="entry name" value="Papain-like_cys_pep_sf"/>
</dbReference>
<evidence type="ECO:0000256" key="4">
    <source>
        <dbReference type="ARBA" id="ARBA00022670"/>
    </source>
</evidence>
<dbReference type="InterPro" id="IPR042468">
    <property type="entry name" value="Peptidase_C65_otubain_sub1"/>
</dbReference>
<keyword evidence="10" id="KW-1185">Reference proteome</keyword>
<keyword evidence="4" id="KW-0645">Protease</keyword>
<evidence type="ECO:0000256" key="1">
    <source>
        <dbReference type="ARBA" id="ARBA00000707"/>
    </source>
</evidence>
<evidence type="ECO:0000313" key="10">
    <source>
        <dbReference type="Proteomes" id="UP000824782"/>
    </source>
</evidence>
<evidence type="ECO:0000256" key="6">
    <source>
        <dbReference type="ARBA" id="ARBA00022801"/>
    </source>
</evidence>
<dbReference type="EMBL" id="WNYA01000007">
    <property type="protein sequence ID" value="KAG8561803.1"/>
    <property type="molecule type" value="Genomic_DNA"/>
</dbReference>
<comment type="catalytic activity">
    <reaction evidence="1">
        <text>Thiol-dependent hydrolysis of ester, thioester, amide, peptide and isopeptide bonds formed by the C-terminal Gly of ubiquitin (a 76-residue protein attached to proteins as an intracellular targeting signal).</text>
        <dbReference type="EC" id="3.4.19.12"/>
    </reaction>
</comment>
<evidence type="ECO:0000256" key="5">
    <source>
        <dbReference type="ARBA" id="ARBA00022786"/>
    </source>
</evidence>
<protein>
    <recommendedName>
        <fullName evidence="3">ubiquitinyl hydrolase 1</fullName>
        <ecNumber evidence="3">3.4.19.12</ecNumber>
    </recommendedName>
</protein>
<gene>
    <name evidence="9" type="ORF">GDO81_015483</name>
</gene>
<keyword evidence="5" id="KW-0833">Ubl conjugation pathway</keyword>
<name>A0AAV7ASN0_ENGPU</name>
<dbReference type="PANTHER" id="PTHR12931">
    <property type="entry name" value="UBIQUITIN THIOLESTERASE PROTEIN OTUB"/>
    <property type="match status" value="1"/>
</dbReference>
<dbReference type="EC" id="3.4.19.12" evidence="3"/>
<dbReference type="GO" id="GO:2000780">
    <property type="term" value="P:negative regulation of double-strand break repair"/>
    <property type="evidence" value="ECO:0007669"/>
    <property type="project" value="TreeGrafter"/>
</dbReference>
<dbReference type="Proteomes" id="UP000824782">
    <property type="component" value="Unassembled WGS sequence"/>
</dbReference>
<dbReference type="InterPro" id="IPR042467">
    <property type="entry name" value="Peptidase_C65_otubain_sub2"/>
</dbReference>
<dbReference type="SUPFAM" id="SSF54001">
    <property type="entry name" value="Cysteine proteinases"/>
    <property type="match status" value="1"/>
</dbReference>
<dbReference type="GO" id="GO:0006508">
    <property type="term" value="P:proteolysis"/>
    <property type="evidence" value="ECO:0007669"/>
    <property type="project" value="UniProtKB-KW"/>
</dbReference>
<accession>A0AAV7ASN0</accession>
<keyword evidence="7" id="KW-0788">Thiol protease</keyword>
<feature type="domain" description="OTU" evidence="8">
    <location>
        <begin position="39"/>
        <end position="230"/>
    </location>
</feature>
<comment type="caution">
    <text evidence="9">The sequence shown here is derived from an EMBL/GenBank/DDBJ whole genome shotgun (WGS) entry which is preliminary data.</text>
</comment>
<dbReference type="Pfam" id="PF10275">
    <property type="entry name" value="Peptidase_C65"/>
    <property type="match status" value="1"/>
</dbReference>
<dbReference type="GO" id="GO:0043130">
    <property type="term" value="F:ubiquitin binding"/>
    <property type="evidence" value="ECO:0007669"/>
    <property type="project" value="TreeGrafter"/>
</dbReference>
<dbReference type="GO" id="GO:0004843">
    <property type="term" value="F:cysteine-type deubiquitinase activity"/>
    <property type="evidence" value="ECO:0007669"/>
    <property type="project" value="UniProtKB-EC"/>
</dbReference>
<dbReference type="GO" id="GO:0005634">
    <property type="term" value="C:nucleus"/>
    <property type="evidence" value="ECO:0007669"/>
    <property type="project" value="TreeGrafter"/>
</dbReference>
<dbReference type="Gene3D" id="3.30.200.60">
    <property type="entry name" value="Peptidase C65 Otubain, subdomain 1"/>
    <property type="match status" value="1"/>
</dbReference>
<evidence type="ECO:0000256" key="3">
    <source>
        <dbReference type="ARBA" id="ARBA00012759"/>
    </source>
</evidence>
<dbReference type="InterPro" id="IPR019400">
    <property type="entry name" value="Peptidase_C65_otubain"/>
</dbReference>
<dbReference type="PROSITE" id="PS50802">
    <property type="entry name" value="OTU"/>
    <property type="match status" value="1"/>
</dbReference>
<evidence type="ECO:0000256" key="7">
    <source>
        <dbReference type="ARBA" id="ARBA00022807"/>
    </source>
</evidence>
<feature type="non-terminal residue" evidence="9">
    <location>
        <position position="1"/>
    </location>
</feature>
<dbReference type="FunFam" id="1.20.1300.20:FF:000001">
    <property type="entry name" value="Ubiquitin thioesterase OTUB1"/>
    <property type="match status" value="1"/>
</dbReference>
<keyword evidence="6" id="KW-0378">Hydrolase</keyword>
<evidence type="ECO:0000259" key="8">
    <source>
        <dbReference type="PROSITE" id="PS50802"/>
    </source>
</evidence>
<dbReference type="PANTHER" id="PTHR12931:SF3">
    <property type="entry name" value="UBIQUITIN THIOESTERASE OTUB2"/>
    <property type="match status" value="1"/>
</dbReference>